<dbReference type="GO" id="GO:0004674">
    <property type="term" value="F:protein serine/threonine kinase activity"/>
    <property type="evidence" value="ECO:0007669"/>
    <property type="project" value="UniProtKB-KW"/>
</dbReference>
<dbReference type="EMBL" id="WTPW01000984">
    <property type="protein sequence ID" value="KAF0464848.1"/>
    <property type="molecule type" value="Genomic_DNA"/>
</dbReference>
<evidence type="ECO:0000313" key="2">
    <source>
        <dbReference type="Proteomes" id="UP000439903"/>
    </source>
</evidence>
<dbReference type="PROSITE" id="PS51450">
    <property type="entry name" value="LRR"/>
    <property type="match status" value="1"/>
</dbReference>
<keyword evidence="1" id="KW-0418">Kinase</keyword>
<name>A0A8H3XGU3_GIGMA</name>
<dbReference type="Gene3D" id="3.80.10.10">
    <property type="entry name" value="Ribonuclease Inhibitor"/>
    <property type="match status" value="1"/>
</dbReference>
<dbReference type="OrthoDB" id="2373850at2759"/>
<dbReference type="InterPro" id="IPR032675">
    <property type="entry name" value="LRR_dom_sf"/>
</dbReference>
<organism evidence="1 2">
    <name type="scientific">Gigaspora margarita</name>
    <dbReference type="NCBI Taxonomy" id="4874"/>
    <lineage>
        <taxon>Eukaryota</taxon>
        <taxon>Fungi</taxon>
        <taxon>Fungi incertae sedis</taxon>
        <taxon>Mucoromycota</taxon>
        <taxon>Glomeromycotina</taxon>
        <taxon>Glomeromycetes</taxon>
        <taxon>Diversisporales</taxon>
        <taxon>Gigasporaceae</taxon>
        <taxon>Gigaspora</taxon>
    </lineage>
</organism>
<evidence type="ECO:0000313" key="1">
    <source>
        <dbReference type="EMBL" id="KAF0464848.1"/>
    </source>
</evidence>
<accession>A0A8H3XGU3</accession>
<keyword evidence="1" id="KW-0808">Transferase</keyword>
<keyword evidence="1" id="KW-0723">Serine/threonine-protein kinase</keyword>
<dbReference type="SUPFAM" id="SSF52075">
    <property type="entry name" value="Outer arm dynein light chain 1"/>
    <property type="match status" value="1"/>
</dbReference>
<dbReference type="InterPro" id="IPR001611">
    <property type="entry name" value="Leu-rich_rpt"/>
</dbReference>
<comment type="caution">
    <text evidence="1">The sequence shown here is derived from an EMBL/GenBank/DDBJ whole genome shotgun (WGS) entry which is preliminary data.</text>
</comment>
<sequence length="396" mass="46330">MVNAQAIVDQEYPREIRKKIKNLDLSNKNLEGFLKLEGFSNLEVLNCSNNLLTDIDFSDLNPEKIKEIDLKNNKLSTRNLTCFSKFVNLLHITVDISFHGSLEPLKNLDNLFSITIAGTNIDSGLEYLPVSVHYTGFINESSSFGLTLSQPSSCENLGSQKIFAQLEEYFTLTSYSRERFIVLDDSVFDIFYNEKDALEAWRVENILEYRKKNYERLEQIIKREFHYLKSRLTKLEETFEQQIKPLDLKNLIPQQIKERKAEITNILCIGKGTSAHLHDEIKEMRRKLSDYKKLEQYLQGARNLNIDLEKIRLICKEDKNEICKGAYKELKRMDENETNMLRRYKKMDTKLHYYEIALKEFVHGTTILELAKHIVEIQKLTQRILGRRLTPGSSKK</sequence>
<dbReference type="Proteomes" id="UP000439903">
    <property type="component" value="Unassembled WGS sequence"/>
</dbReference>
<dbReference type="AlphaFoldDB" id="A0A8H3XGU3"/>
<keyword evidence="2" id="KW-1185">Reference proteome</keyword>
<proteinExistence type="predicted"/>
<reference evidence="1 2" key="1">
    <citation type="journal article" date="2019" name="Environ. Microbiol.">
        <title>At the nexus of three kingdoms: the genome of the mycorrhizal fungus Gigaspora margarita provides insights into plant, endobacterial and fungal interactions.</title>
        <authorList>
            <person name="Venice F."/>
            <person name="Ghignone S."/>
            <person name="Salvioli di Fossalunga A."/>
            <person name="Amselem J."/>
            <person name="Novero M."/>
            <person name="Xianan X."/>
            <person name="Sedzielewska Toro K."/>
            <person name="Morin E."/>
            <person name="Lipzen A."/>
            <person name="Grigoriev I.V."/>
            <person name="Henrissat B."/>
            <person name="Martin F.M."/>
            <person name="Bonfante P."/>
        </authorList>
    </citation>
    <scope>NUCLEOTIDE SEQUENCE [LARGE SCALE GENOMIC DNA]</scope>
    <source>
        <strain evidence="1 2">BEG34</strain>
    </source>
</reference>
<protein>
    <submittedName>
        <fullName evidence="1">Serine/threonine protein kinase</fullName>
    </submittedName>
</protein>
<gene>
    <name evidence="1" type="ORF">F8M41_026408</name>
</gene>